<gene>
    <name evidence="9" type="ORF">L486_06562</name>
</gene>
<name>A0A1B9IJF8_9TREE</name>
<dbReference type="GO" id="GO:0030276">
    <property type="term" value="F:clathrin binding"/>
    <property type="evidence" value="ECO:0007669"/>
    <property type="project" value="InterPro"/>
</dbReference>
<reference evidence="9 10" key="1">
    <citation type="submission" date="2013-07" db="EMBL/GenBank/DDBJ databases">
        <title>The Genome Sequence of Kwoniella mangroviensis CBS10435.</title>
        <authorList>
            <consortium name="The Broad Institute Genome Sequencing Platform"/>
            <person name="Cuomo C."/>
            <person name="Litvintseva A."/>
            <person name="Chen Y."/>
            <person name="Heitman J."/>
            <person name="Sun S."/>
            <person name="Springer D."/>
            <person name="Dromer F."/>
            <person name="Young S.K."/>
            <person name="Zeng Q."/>
            <person name="Gargeya S."/>
            <person name="Fitzgerald M."/>
            <person name="Abouelleil A."/>
            <person name="Alvarado L."/>
            <person name="Berlin A.M."/>
            <person name="Chapman S.B."/>
            <person name="Dewar J."/>
            <person name="Goldberg J."/>
            <person name="Griggs A."/>
            <person name="Gujja S."/>
            <person name="Hansen M."/>
            <person name="Howarth C."/>
            <person name="Imamovic A."/>
            <person name="Larimer J."/>
            <person name="McCowan C."/>
            <person name="Murphy C."/>
            <person name="Pearson M."/>
            <person name="Priest M."/>
            <person name="Roberts A."/>
            <person name="Saif S."/>
            <person name="Shea T."/>
            <person name="Sykes S."/>
            <person name="Wortman J."/>
            <person name="Nusbaum C."/>
            <person name="Birren B."/>
        </authorList>
    </citation>
    <scope>NUCLEOTIDE SEQUENCE [LARGE SCALE GENOMIC DNA]</scope>
    <source>
        <strain evidence="9 10">CBS 10435</strain>
    </source>
</reference>
<dbReference type="InterPro" id="IPR002553">
    <property type="entry name" value="Clathrin/coatomer_adapt-like_N"/>
</dbReference>
<dbReference type="Gene3D" id="1.25.10.10">
    <property type="entry name" value="Leucine-rich Repeat Variant"/>
    <property type="match status" value="1"/>
</dbReference>
<evidence type="ECO:0000256" key="1">
    <source>
        <dbReference type="ARBA" id="ARBA00004308"/>
    </source>
</evidence>
<dbReference type="Pfam" id="PF01602">
    <property type="entry name" value="Adaptin_N"/>
    <property type="match status" value="1"/>
</dbReference>
<dbReference type="GO" id="GO:0030117">
    <property type="term" value="C:membrane coat"/>
    <property type="evidence" value="ECO:0007669"/>
    <property type="project" value="InterPro"/>
</dbReference>
<evidence type="ECO:0000313" key="9">
    <source>
        <dbReference type="EMBL" id="OCF55809.1"/>
    </source>
</evidence>
<dbReference type="Proteomes" id="UP000092583">
    <property type="component" value="Unassembled WGS sequence"/>
</dbReference>
<evidence type="ECO:0000256" key="6">
    <source>
        <dbReference type="PIRNR" id="PIRNR002291"/>
    </source>
</evidence>
<dbReference type="PIRSF" id="PIRSF002291">
    <property type="entry name" value="AP_complex_beta"/>
    <property type="match status" value="1"/>
</dbReference>
<proteinExistence type="inferred from homology"/>
<dbReference type="InterPro" id="IPR011989">
    <property type="entry name" value="ARM-like"/>
</dbReference>
<evidence type="ECO:0000259" key="8">
    <source>
        <dbReference type="Pfam" id="PF01602"/>
    </source>
</evidence>
<dbReference type="GO" id="GO:0006886">
    <property type="term" value="P:intracellular protein transport"/>
    <property type="evidence" value="ECO:0007669"/>
    <property type="project" value="InterPro"/>
</dbReference>
<comment type="function">
    <text evidence="6">Adaptins are components of the adaptor complexes which link clathrin to receptors in coated vesicles. Clathrin-associated protein complexes are believed to interact with the cytoplasmic tails of membrane proteins, leading to their selection and concentration.</text>
</comment>
<evidence type="ECO:0000256" key="3">
    <source>
        <dbReference type="ARBA" id="ARBA00022448"/>
    </source>
</evidence>
<dbReference type="InterPro" id="IPR016342">
    <property type="entry name" value="AP_complex_bsu_1_2_4"/>
</dbReference>
<dbReference type="FunFam" id="1.25.10.10:FF:000044">
    <property type="entry name" value="AP complex subunit beta"/>
    <property type="match status" value="1"/>
</dbReference>
<dbReference type="SUPFAM" id="SSF48371">
    <property type="entry name" value="ARM repeat"/>
    <property type="match status" value="1"/>
</dbReference>
<dbReference type="EMBL" id="KI669465">
    <property type="protein sequence ID" value="OCF55809.1"/>
    <property type="molecule type" value="Genomic_DNA"/>
</dbReference>
<evidence type="ECO:0000313" key="10">
    <source>
        <dbReference type="Proteomes" id="UP000092583"/>
    </source>
</evidence>
<evidence type="ECO:0000256" key="4">
    <source>
        <dbReference type="ARBA" id="ARBA00022927"/>
    </source>
</evidence>
<dbReference type="STRING" id="1331196.A0A1B9IJF8"/>
<evidence type="ECO:0000256" key="5">
    <source>
        <dbReference type="ARBA" id="ARBA00023136"/>
    </source>
</evidence>
<organism evidence="9 10">
    <name type="scientific">Kwoniella mangroviensis CBS 10435</name>
    <dbReference type="NCBI Taxonomy" id="1331196"/>
    <lineage>
        <taxon>Eukaryota</taxon>
        <taxon>Fungi</taxon>
        <taxon>Dikarya</taxon>
        <taxon>Basidiomycota</taxon>
        <taxon>Agaricomycotina</taxon>
        <taxon>Tremellomycetes</taxon>
        <taxon>Tremellales</taxon>
        <taxon>Cryptococcaceae</taxon>
        <taxon>Kwoniella</taxon>
    </lineage>
</organism>
<dbReference type="GO" id="GO:0016192">
    <property type="term" value="P:vesicle-mediated transport"/>
    <property type="evidence" value="ECO:0007669"/>
    <property type="project" value="InterPro"/>
</dbReference>
<feature type="domain" description="Clathrin/coatomer adaptor adaptin-like N-terminal" evidence="8">
    <location>
        <begin position="18"/>
        <end position="535"/>
    </location>
</feature>
<dbReference type="OrthoDB" id="10254310at2759"/>
<comment type="subcellular location">
    <subcellularLocation>
        <location evidence="1">Endomembrane system</location>
    </subcellularLocation>
</comment>
<feature type="region of interest" description="Disordered" evidence="7">
    <location>
        <begin position="603"/>
        <end position="652"/>
    </location>
</feature>
<feature type="compositionally biased region" description="Basic and acidic residues" evidence="7">
    <location>
        <begin position="680"/>
        <end position="691"/>
    </location>
</feature>
<dbReference type="GO" id="GO:0012505">
    <property type="term" value="C:endomembrane system"/>
    <property type="evidence" value="ECO:0007669"/>
    <property type="project" value="UniProtKB-SubCell"/>
</dbReference>
<accession>A0A1B9IJF8</accession>
<keyword evidence="10" id="KW-1185">Reference proteome</keyword>
<dbReference type="AlphaFoldDB" id="A0A1B9IJF8"/>
<feature type="compositionally biased region" description="Low complexity" evidence="7">
    <location>
        <begin position="616"/>
        <end position="642"/>
    </location>
</feature>
<comment type="similarity">
    <text evidence="2 6">Belongs to the adaptor complexes large subunit family.</text>
</comment>
<dbReference type="InterPro" id="IPR016024">
    <property type="entry name" value="ARM-type_fold"/>
</dbReference>
<dbReference type="InterPro" id="IPR026739">
    <property type="entry name" value="AP_beta"/>
</dbReference>
<reference evidence="10" key="2">
    <citation type="submission" date="2013-12" db="EMBL/GenBank/DDBJ databases">
        <title>Evolution of pathogenesis and genome organization in the Tremellales.</title>
        <authorList>
            <person name="Cuomo C."/>
            <person name="Litvintseva A."/>
            <person name="Heitman J."/>
            <person name="Chen Y."/>
            <person name="Sun S."/>
            <person name="Springer D."/>
            <person name="Dromer F."/>
            <person name="Young S."/>
            <person name="Zeng Q."/>
            <person name="Chapman S."/>
            <person name="Gujja S."/>
            <person name="Saif S."/>
            <person name="Birren B."/>
        </authorList>
    </citation>
    <scope>NUCLEOTIDE SEQUENCE [LARGE SCALE GENOMIC DNA]</scope>
    <source>
        <strain evidence="10">CBS 10435</strain>
    </source>
</reference>
<protein>
    <recommendedName>
        <fullName evidence="6">AP complex subunit beta</fullName>
    </recommendedName>
</protein>
<sequence length="691" mass="76610">MADAKLFTRGKAQELRDELRGANDKRDKGYLRKKTALKKIVANMTMGNDMSPLFPDIVQCMQIQVLEIKKMVYLYLVNYGRLRPEEITSAIGGFLSDCADRNPLIRGLAIRTMSSIPLPAIVKALVDPLRHALQDQDPYVRKTAAIAVAKLYASEPGRKVVEREGFVGMLRDLLADHNPTVVANCVAALVEISERGDDIVLKLNGNVAGKLVAALGECSEWGQIYILDSLLSFVPQTPLEAEQLAERISVRLQHANSAVVLTTIKVILYLMNYMEDDVLMRVLERKMGPPLVTLLSSGSEVQYVGLRNILLIIQRRPGILQNEVKVFFCKYNDPIYVKLAKLEIMYRLTREENVSEVLAELKEYSTEVDVDFVRKAVRSIGRLAIKISSASDQCIQTLLNLIATKISYVVQEAIVVIKDIFRRYPNQYESIITTLCENLDVLDEPEAKSSMIWIIGQYSDRIENSDELLEDFAFTFKEEPAEVQLALLTAVVKLFIRRPTAAQELLPKVLKLATEEAENPDLRDRGFMYWRLLTSNPTAARDIVLSEKPAISTETDRMDKGMLDQLLLQTGTLGSIYHKNPNTFIRTAKARYLPDSPALNASSKRHLITPSGSGMSSSALRAPPVLPARPVSSVPAANSAQSPVPPSAAAGGGISDDVYGQLSDLEFVNGGGAGYQTDIPRPRGAEEDLLF</sequence>
<evidence type="ECO:0000256" key="7">
    <source>
        <dbReference type="SAM" id="MobiDB-lite"/>
    </source>
</evidence>
<keyword evidence="5 6" id="KW-0472">Membrane</keyword>
<evidence type="ECO:0000256" key="2">
    <source>
        <dbReference type="ARBA" id="ARBA00006613"/>
    </source>
</evidence>
<keyword evidence="3 6" id="KW-0813">Transport</keyword>
<feature type="region of interest" description="Disordered" evidence="7">
    <location>
        <begin position="672"/>
        <end position="691"/>
    </location>
</feature>
<keyword evidence="4 6" id="KW-0653">Protein transport</keyword>
<dbReference type="PANTHER" id="PTHR11134">
    <property type="entry name" value="ADAPTOR COMPLEX SUBUNIT BETA FAMILY MEMBER"/>
    <property type="match status" value="1"/>
</dbReference>